<organism evidence="9 10">
    <name type="scientific">Sinomonas terrae</name>
    <dbReference type="NCBI Taxonomy" id="2908838"/>
    <lineage>
        <taxon>Bacteria</taxon>
        <taxon>Bacillati</taxon>
        <taxon>Actinomycetota</taxon>
        <taxon>Actinomycetes</taxon>
        <taxon>Micrococcales</taxon>
        <taxon>Micrococcaceae</taxon>
        <taxon>Sinomonas</taxon>
    </lineage>
</organism>
<name>A0ABS9U1Z7_9MICC</name>
<dbReference type="Proteomes" id="UP001202922">
    <property type="component" value="Unassembled WGS sequence"/>
</dbReference>
<dbReference type="InterPro" id="IPR016795">
    <property type="entry name" value="UCP021697"/>
</dbReference>
<dbReference type="PANTHER" id="PTHR36115">
    <property type="entry name" value="PROLINE-RICH ANTIGEN HOMOLOG-RELATED"/>
    <property type="match status" value="1"/>
</dbReference>
<accession>A0ABS9U1Z7</accession>
<keyword evidence="3 7" id="KW-0812">Transmembrane</keyword>
<dbReference type="RefSeq" id="WP_241054109.1">
    <property type="nucleotide sequence ID" value="NZ_JAKZBV010000001.1"/>
</dbReference>
<comment type="subcellular location">
    <subcellularLocation>
        <location evidence="1">Cell membrane</location>
        <topology evidence="1">Multi-pass membrane protein</topology>
    </subcellularLocation>
</comment>
<gene>
    <name evidence="9" type="ORF">L0M17_11580</name>
</gene>
<dbReference type="Pfam" id="PF06271">
    <property type="entry name" value="RDD"/>
    <property type="match status" value="1"/>
</dbReference>
<reference evidence="9 10" key="1">
    <citation type="submission" date="2022-03" db="EMBL/GenBank/DDBJ databases">
        <title>Sinomonas sp. isolated from a soil.</title>
        <authorList>
            <person name="Han J."/>
            <person name="Kim D.-U."/>
        </authorList>
    </citation>
    <scope>NUCLEOTIDE SEQUENCE [LARGE SCALE GENOMIC DNA]</scope>
    <source>
        <strain evidence="9 10">5-5</strain>
    </source>
</reference>
<keyword evidence="4 7" id="KW-1133">Transmembrane helix</keyword>
<dbReference type="InterPro" id="IPR010432">
    <property type="entry name" value="RDD"/>
</dbReference>
<feature type="transmembrane region" description="Helical" evidence="7">
    <location>
        <begin position="43"/>
        <end position="61"/>
    </location>
</feature>
<evidence type="ECO:0000256" key="7">
    <source>
        <dbReference type="SAM" id="Phobius"/>
    </source>
</evidence>
<evidence type="ECO:0000313" key="9">
    <source>
        <dbReference type="EMBL" id="MCH6470606.1"/>
    </source>
</evidence>
<dbReference type="PANTHER" id="PTHR36115:SF6">
    <property type="entry name" value="PROLINE-RICH ANTIGEN HOMOLOG"/>
    <property type="match status" value="1"/>
</dbReference>
<feature type="transmembrane region" description="Helical" evidence="7">
    <location>
        <begin position="99"/>
        <end position="125"/>
    </location>
</feature>
<evidence type="ECO:0000256" key="3">
    <source>
        <dbReference type="ARBA" id="ARBA00022692"/>
    </source>
</evidence>
<evidence type="ECO:0000256" key="5">
    <source>
        <dbReference type="ARBA" id="ARBA00023136"/>
    </source>
</evidence>
<evidence type="ECO:0000256" key="6">
    <source>
        <dbReference type="SAM" id="MobiDB-lite"/>
    </source>
</evidence>
<keyword evidence="10" id="KW-1185">Reference proteome</keyword>
<protein>
    <submittedName>
        <fullName evidence="9">RDD family protein</fullName>
    </submittedName>
</protein>
<evidence type="ECO:0000259" key="8">
    <source>
        <dbReference type="Pfam" id="PF06271"/>
    </source>
</evidence>
<evidence type="ECO:0000313" key="10">
    <source>
        <dbReference type="Proteomes" id="UP001202922"/>
    </source>
</evidence>
<dbReference type="EMBL" id="JAKZBV010000001">
    <property type="protein sequence ID" value="MCH6470606.1"/>
    <property type="molecule type" value="Genomic_DNA"/>
</dbReference>
<evidence type="ECO:0000256" key="4">
    <source>
        <dbReference type="ARBA" id="ARBA00022989"/>
    </source>
</evidence>
<proteinExistence type="predicted"/>
<feature type="transmembrane region" description="Helical" evidence="7">
    <location>
        <begin position="67"/>
        <end position="87"/>
    </location>
</feature>
<dbReference type="InterPro" id="IPR051791">
    <property type="entry name" value="Pra-immunoreactive"/>
</dbReference>
<sequence length="144" mass="15197">MIDRRDLSSWISGPPTEPGHYPGRALGLPRTGRGSIARPGRRVVALCIDWAACLLISSAFFHGNSSATLGIFALEQIVLVGTVGYSLGHRVLGLKVVRLGGAPAGIPAAILRTVLLCLVIPAVVFDADQRGLHDKAAKTLLVRL</sequence>
<feature type="domain" description="RDD" evidence="8">
    <location>
        <begin position="71"/>
        <end position="138"/>
    </location>
</feature>
<evidence type="ECO:0000256" key="2">
    <source>
        <dbReference type="ARBA" id="ARBA00022475"/>
    </source>
</evidence>
<keyword evidence="2" id="KW-1003">Cell membrane</keyword>
<keyword evidence="5 7" id="KW-0472">Membrane</keyword>
<evidence type="ECO:0000256" key="1">
    <source>
        <dbReference type="ARBA" id="ARBA00004651"/>
    </source>
</evidence>
<comment type="caution">
    <text evidence="9">The sequence shown here is derived from an EMBL/GenBank/DDBJ whole genome shotgun (WGS) entry which is preliminary data.</text>
</comment>
<feature type="region of interest" description="Disordered" evidence="6">
    <location>
        <begin position="1"/>
        <end position="26"/>
    </location>
</feature>
<dbReference type="PIRSF" id="PIRSF021697">
    <property type="entry name" value="UCP021697"/>
    <property type="match status" value="1"/>
</dbReference>